<evidence type="ECO:0000256" key="4">
    <source>
        <dbReference type="ARBA" id="ARBA00022989"/>
    </source>
</evidence>
<evidence type="ECO:0000313" key="7">
    <source>
        <dbReference type="EMBL" id="OUS12589.1"/>
    </source>
</evidence>
<evidence type="ECO:0000256" key="6">
    <source>
        <dbReference type="SAM" id="Phobius"/>
    </source>
</evidence>
<dbReference type="GO" id="GO:0005886">
    <property type="term" value="C:plasma membrane"/>
    <property type="evidence" value="ECO:0007669"/>
    <property type="project" value="UniProtKB-SubCell"/>
</dbReference>
<dbReference type="InterPro" id="IPR019860">
    <property type="entry name" value="Motility-assoc_ABC_perm_GldF"/>
</dbReference>
<reference evidence="8" key="1">
    <citation type="journal article" date="2017" name="Proc. Natl. Acad. Sci. U.S.A.">
        <title>Simulation of Deepwater Horizon oil plume reveals substrate specialization within a complex community of hydrocarbon-degraders.</title>
        <authorList>
            <person name="Hu P."/>
            <person name="Dubinsky E.A."/>
            <person name="Probst A.J."/>
            <person name="Wang J."/>
            <person name="Sieber C.M.K."/>
            <person name="Tom L.M."/>
            <person name="Gardinali P."/>
            <person name="Banfield J.F."/>
            <person name="Atlas R.M."/>
            <person name="Andersen G.L."/>
        </authorList>
    </citation>
    <scope>NUCLEOTIDE SEQUENCE [LARGE SCALE GENOMIC DNA]</scope>
</reference>
<dbReference type="Proteomes" id="UP000196102">
    <property type="component" value="Unassembled WGS sequence"/>
</dbReference>
<evidence type="ECO:0000256" key="5">
    <source>
        <dbReference type="ARBA" id="ARBA00023136"/>
    </source>
</evidence>
<evidence type="ECO:0000256" key="1">
    <source>
        <dbReference type="ARBA" id="ARBA00004651"/>
    </source>
</evidence>
<feature type="transmembrane region" description="Helical" evidence="6">
    <location>
        <begin position="139"/>
        <end position="158"/>
    </location>
</feature>
<keyword evidence="4 6" id="KW-1133">Transmembrane helix</keyword>
<comment type="subcellular location">
    <subcellularLocation>
        <location evidence="1">Cell membrane</location>
        <topology evidence="1">Multi-pass membrane protein</topology>
    </subcellularLocation>
</comment>
<gene>
    <name evidence="7" type="ORF">A9Q93_10195</name>
</gene>
<feature type="transmembrane region" description="Helical" evidence="6">
    <location>
        <begin position="12"/>
        <end position="35"/>
    </location>
</feature>
<dbReference type="EMBL" id="MAAX01000157">
    <property type="protein sequence ID" value="OUS12589.1"/>
    <property type="molecule type" value="Genomic_DNA"/>
</dbReference>
<feature type="transmembrane region" description="Helical" evidence="6">
    <location>
        <begin position="217"/>
        <end position="239"/>
    </location>
</feature>
<dbReference type="NCBIfam" id="TIGR03518">
    <property type="entry name" value="ABC_perm_GldF"/>
    <property type="match status" value="1"/>
</dbReference>
<sequence>MKAIFIKELNGFFSSLTGYLVIGIFLIITSLFIFIFKGEYNILDYGFADLAPFFLIIPWLFMFLIPAVTMRSFTVERNLGTLEMLSTRPISTRKLIGGKYLAALVLIIIALIPTLIYVYSLGQLGETPNNLDYGSTFGSYLGAILLAMSYTSIGVFSSTVTSNQIVAFLLAAVLCFIFYFGFDGLNNYLADNDFLASLGLKYHYESMARGVLDTRDVIYFLSVAVLFFALSEISLKTILSKR</sequence>
<feature type="transmembrane region" description="Helical" evidence="6">
    <location>
        <begin position="100"/>
        <end position="119"/>
    </location>
</feature>
<evidence type="ECO:0000256" key="2">
    <source>
        <dbReference type="ARBA" id="ARBA00022475"/>
    </source>
</evidence>
<protein>
    <submittedName>
        <fullName evidence="7">Gliding motility-associated ABC transporter permease subunit GldF</fullName>
    </submittedName>
</protein>
<feature type="transmembrane region" description="Helical" evidence="6">
    <location>
        <begin position="47"/>
        <end position="68"/>
    </location>
</feature>
<dbReference type="RefSeq" id="WP_303687327.1">
    <property type="nucleotide sequence ID" value="NZ_CAJXYO010000005.1"/>
</dbReference>
<evidence type="ECO:0000313" key="8">
    <source>
        <dbReference type="Proteomes" id="UP000196102"/>
    </source>
</evidence>
<accession>A0A1Z8AQG2</accession>
<dbReference type="Pfam" id="PF12679">
    <property type="entry name" value="ABC2_membrane_2"/>
    <property type="match status" value="1"/>
</dbReference>
<dbReference type="InterPro" id="IPR051449">
    <property type="entry name" value="ABC-2_transporter_component"/>
</dbReference>
<proteinExistence type="predicted"/>
<name>A0A1Z8AQG2_9FLAO</name>
<keyword evidence="5 6" id="KW-0472">Membrane</keyword>
<organism evidence="7 8">
    <name type="scientific">Nonlabens dokdonensis</name>
    <dbReference type="NCBI Taxonomy" id="328515"/>
    <lineage>
        <taxon>Bacteria</taxon>
        <taxon>Pseudomonadati</taxon>
        <taxon>Bacteroidota</taxon>
        <taxon>Flavobacteriia</taxon>
        <taxon>Flavobacteriales</taxon>
        <taxon>Flavobacteriaceae</taxon>
        <taxon>Nonlabens</taxon>
    </lineage>
</organism>
<feature type="transmembrane region" description="Helical" evidence="6">
    <location>
        <begin position="165"/>
        <end position="182"/>
    </location>
</feature>
<dbReference type="PANTHER" id="PTHR30294">
    <property type="entry name" value="MEMBRANE COMPONENT OF ABC TRANSPORTER YHHJ-RELATED"/>
    <property type="match status" value="1"/>
</dbReference>
<dbReference type="GO" id="GO:0140359">
    <property type="term" value="F:ABC-type transporter activity"/>
    <property type="evidence" value="ECO:0007669"/>
    <property type="project" value="InterPro"/>
</dbReference>
<dbReference type="AlphaFoldDB" id="A0A1Z8AQG2"/>
<dbReference type="PANTHER" id="PTHR30294:SF29">
    <property type="entry name" value="MULTIDRUG ABC TRANSPORTER PERMEASE YBHS-RELATED"/>
    <property type="match status" value="1"/>
</dbReference>
<keyword evidence="2" id="KW-1003">Cell membrane</keyword>
<comment type="caution">
    <text evidence="7">The sequence shown here is derived from an EMBL/GenBank/DDBJ whole genome shotgun (WGS) entry which is preliminary data.</text>
</comment>
<evidence type="ECO:0000256" key="3">
    <source>
        <dbReference type="ARBA" id="ARBA00022692"/>
    </source>
</evidence>
<keyword evidence="3 6" id="KW-0812">Transmembrane</keyword>